<dbReference type="Proteomes" id="UP001305414">
    <property type="component" value="Unassembled WGS sequence"/>
</dbReference>
<proteinExistence type="predicted"/>
<sequence>MSRKKLDQGLDSPKPHGENYLTILAKYNTPKRVFGSALSSTATRAPATSRKSAEGRSLKKSTSKNSAKSKARRHDATTGPNEASAAKVQSMNQSSMSVKMKATYY</sequence>
<feature type="compositionally biased region" description="Polar residues" evidence="1">
    <location>
        <begin position="87"/>
        <end position="97"/>
    </location>
</feature>
<gene>
    <name evidence="2" type="ORF">RRF57_008858</name>
</gene>
<reference evidence="2 3" key="1">
    <citation type="submission" date="2023-10" db="EMBL/GenBank/DDBJ databases">
        <title>Draft genome sequence of Xylaria bambusicola isolate GMP-LS, the root and basal stem rot pathogen of sugarcane in Indonesia.</title>
        <authorList>
            <person name="Selvaraj P."/>
            <person name="Muralishankar V."/>
            <person name="Muruganantham S."/>
            <person name="Sp S."/>
            <person name="Haryani S."/>
            <person name="Lau K.J.X."/>
            <person name="Naqvi N.I."/>
        </authorList>
    </citation>
    <scope>NUCLEOTIDE SEQUENCE [LARGE SCALE GENOMIC DNA]</scope>
    <source>
        <strain evidence="2">GMP-LS</strain>
    </source>
</reference>
<feature type="region of interest" description="Disordered" evidence="1">
    <location>
        <begin position="37"/>
        <end position="105"/>
    </location>
</feature>
<feature type="compositionally biased region" description="Basic residues" evidence="1">
    <location>
        <begin position="58"/>
        <end position="73"/>
    </location>
</feature>
<evidence type="ECO:0000256" key="1">
    <source>
        <dbReference type="SAM" id="MobiDB-lite"/>
    </source>
</evidence>
<dbReference type="EMBL" id="JAWHQM010000030">
    <property type="protein sequence ID" value="KAK5633144.1"/>
    <property type="molecule type" value="Genomic_DNA"/>
</dbReference>
<comment type="caution">
    <text evidence="2">The sequence shown here is derived from an EMBL/GenBank/DDBJ whole genome shotgun (WGS) entry which is preliminary data.</text>
</comment>
<protein>
    <submittedName>
        <fullName evidence="2">Uncharacterized protein</fullName>
    </submittedName>
</protein>
<accession>A0AAN7USR9</accession>
<dbReference type="AlphaFoldDB" id="A0AAN7USR9"/>
<evidence type="ECO:0000313" key="2">
    <source>
        <dbReference type="EMBL" id="KAK5633144.1"/>
    </source>
</evidence>
<evidence type="ECO:0000313" key="3">
    <source>
        <dbReference type="Proteomes" id="UP001305414"/>
    </source>
</evidence>
<organism evidence="2 3">
    <name type="scientific">Xylaria bambusicola</name>
    <dbReference type="NCBI Taxonomy" id="326684"/>
    <lineage>
        <taxon>Eukaryota</taxon>
        <taxon>Fungi</taxon>
        <taxon>Dikarya</taxon>
        <taxon>Ascomycota</taxon>
        <taxon>Pezizomycotina</taxon>
        <taxon>Sordariomycetes</taxon>
        <taxon>Xylariomycetidae</taxon>
        <taxon>Xylariales</taxon>
        <taxon>Xylariaceae</taxon>
        <taxon>Xylaria</taxon>
    </lineage>
</organism>
<name>A0AAN7USR9_9PEZI</name>
<keyword evidence="3" id="KW-1185">Reference proteome</keyword>